<feature type="region of interest" description="Disordered" evidence="1">
    <location>
        <begin position="1023"/>
        <end position="1062"/>
    </location>
</feature>
<name>A0A7M7K2U3_VARDE</name>
<feature type="compositionally biased region" description="Basic and acidic residues" evidence="1">
    <location>
        <begin position="225"/>
        <end position="237"/>
    </location>
</feature>
<feature type="region of interest" description="Disordered" evidence="1">
    <location>
        <begin position="19"/>
        <end position="60"/>
    </location>
</feature>
<feature type="region of interest" description="Disordered" evidence="1">
    <location>
        <begin position="1443"/>
        <end position="1465"/>
    </location>
</feature>
<protein>
    <submittedName>
        <fullName evidence="4">Uncharacterized protein</fullName>
    </submittedName>
</protein>
<dbReference type="GeneID" id="111249658"/>
<feature type="chain" id="PRO_5036401545" evidence="3">
    <location>
        <begin position="16"/>
        <end position="1465"/>
    </location>
</feature>
<feature type="compositionally biased region" description="Low complexity" evidence="1">
    <location>
        <begin position="170"/>
        <end position="187"/>
    </location>
</feature>
<feature type="compositionally biased region" description="Low complexity" evidence="1">
    <location>
        <begin position="1443"/>
        <end position="1457"/>
    </location>
</feature>
<feature type="compositionally biased region" description="Basic and acidic residues" evidence="1">
    <location>
        <begin position="1103"/>
        <end position="1118"/>
    </location>
</feature>
<feature type="compositionally biased region" description="Polar residues" evidence="1">
    <location>
        <begin position="188"/>
        <end position="199"/>
    </location>
</feature>
<evidence type="ECO:0000313" key="5">
    <source>
        <dbReference type="Proteomes" id="UP000594260"/>
    </source>
</evidence>
<dbReference type="EnsemblMetazoa" id="XM_022803799">
    <property type="protein sequence ID" value="XP_022659534"/>
    <property type="gene ID" value="LOC111249658"/>
</dbReference>
<dbReference type="RefSeq" id="XP_022659535.1">
    <property type="nucleotide sequence ID" value="XM_022803800.1"/>
</dbReference>
<sequence length="1465" mass="160312">MCYLLKVILLTGALALPASPAPLGSPEKNSLSGSSTNSSLSRAPTGTDTQTSSSLKKTSSQRGVYVNQVVFTRASPPTRSTLENEAADAFELPEEVVMDYTHDVASNNTIPRPDLTGKIGHALYSKDTTNTAGFAPPSSTPLLSKQSKNGDKQFTKTVSLQLTRSTTLQSAEATSKTTTTRSRTNATISGPTAKTSSYSNGCKSVELALALNQTSQRPFNIDQLYKEKSETRQERPKMSSKLAGESRDIITQMRTDTKLCAHNDEFLELPIPFKRSAFRAEARNLGAGLQDNTTSDKEDSMLKTKPQDNAKKASDLRVIITRNKYTDGQGKAENVDESSVLALPFSSNLLQSQSRGSVQETQIQDATSRKQTLKPSDDNLFEFVGKPRYVIARNGTYTPKTTAKKNHSIELLVSFNARPLEAQTNNPIIESEPVDNSSSTQDAHIRNDKLNLSDNATLELMDEPSRTIFRNSTLEAKNRAKSMELLSPFNSTQPQVHINNQTFDSLTDKRGLMQDTKLEKPSVSKEIDPALGNALTTKHVPILANQISDTTKDKQTLVYLNTTSSLEKIEFTSNKQNESSVKLDNKKIQGSIELGEVKRTPKIETTQMEKLEIIPNASAVFTRNETGDGAAIENAVFKNIAKMVPDSITTETDEEQDKVTADGSFAEEALHGGDNRYVATAEDFNQDAPVHQEASAIEPTHVGQQGNIEVELPSTTTIRIPISKITTPIINFRIDATTESTSTRNDFTDSTEQVAIKHISQRPSPAKRSNKTVEFEVKPTVANSSLLHVSVTYSTETSGASTQPIILQEHRFRTFNKAVGIAQDSVEADTTFATGKESEYLVNETAAKIHKQVSLENLLLISTKKPDSKEVEEATGVALTEAQKNETIRALPEGSVDLNALSVNDNTNASHYEASNRVRDGIPSMSTTDNVSLPFGQAVEKAAPVSNSDVISVLRSLESSNESETAAADASLSVSRRIISIPAEDIQASKNIGMVDLDIFSHFGTVNPKMVYGIIRETSNSSSTAALSSMQPEQQKKSAVPVWRSPQTSYDTTHREGLGGWSGPDPNFVLGLENLFEWKNDQAKMRIVNSRPNEVSEPSSKPTVRDDVHDESEAKDALTHSPSSIPSFFSDGPPLNMMQFPWSTPHNKLRNSEANFAQKFTTEPVPMTGVSTTTASATTTNVVIGKRDNQSTLSTTPSSVRSSTRKMNLFFLKKLVPVTPLANVPKVASKKFNLFSSLTQSPIVGNSSGSKSVNRRPSLPSKRLSPVRWTPSIEPPQSDEGDNRDPSSDVAKETFLSTYERRFVVDTISTPSTSTSRTPGLNLPGFHQNDHDRQTQKLHAGAAGGFHWDWSRRRSHEDPYDLGQDDDPYDLLLRGTPPAPRPGYHQISERARATLLMCIGIVVGATVFFASMLLVCRRRNQNARLLRRRAVDRFIAEQHDAASEAASSYGGSHSSYGRKNLLSSR</sequence>
<dbReference type="InParanoid" id="A0A7M7K2U3"/>
<accession>A0A7M7K2U3</accession>
<feature type="compositionally biased region" description="Basic and acidic residues" evidence="1">
    <location>
        <begin position="294"/>
        <end position="310"/>
    </location>
</feature>
<feature type="region of interest" description="Disordered" evidence="1">
    <location>
        <begin position="288"/>
        <end position="310"/>
    </location>
</feature>
<feature type="region of interest" description="Disordered" evidence="1">
    <location>
        <begin position="165"/>
        <end position="199"/>
    </location>
</feature>
<keyword evidence="2" id="KW-0472">Membrane</keyword>
<evidence type="ECO:0000256" key="1">
    <source>
        <dbReference type="SAM" id="MobiDB-lite"/>
    </source>
</evidence>
<feature type="signal peptide" evidence="3">
    <location>
        <begin position="1"/>
        <end position="15"/>
    </location>
</feature>
<feature type="region of interest" description="Disordered" evidence="1">
    <location>
        <begin position="225"/>
        <end position="245"/>
    </location>
</feature>
<keyword evidence="2" id="KW-0812">Transmembrane</keyword>
<keyword evidence="2" id="KW-1133">Transmembrane helix</keyword>
<keyword evidence="5" id="KW-1185">Reference proteome</keyword>
<dbReference type="Proteomes" id="UP000594260">
    <property type="component" value="Unplaced"/>
</dbReference>
<dbReference type="KEGG" id="vde:111249658"/>
<evidence type="ECO:0000256" key="3">
    <source>
        <dbReference type="SAM" id="SignalP"/>
    </source>
</evidence>
<evidence type="ECO:0000256" key="2">
    <source>
        <dbReference type="SAM" id="Phobius"/>
    </source>
</evidence>
<dbReference type="RefSeq" id="XP_022659534.1">
    <property type="nucleotide sequence ID" value="XM_022803799.1"/>
</dbReference>
<evidence type="ECO:0000313" key="4">
    <source>
        <dbReference type="EnsemblMetazoa" id="XP_022659535"/>
    </source>
</evidence>
<dbReference type="EnsemblMetazoa" id="XM_022803800">
    <property type="protein sequence ID" value="XP_022659535"/>
    <property type="gene ID" value="LOC111249658"/>
</dbReference>
<feature type="region of interest" description="Disordered" evidence="1">
    <location>
        <begin position="130"/>
        <end position="150"/>
    </location>
</feature>
<reference evidence="4" key="1">
    <citation type="submission" date="2021-01" db="UniProtKB">
        <authorList>
            <consortium name="EnsemblMetazoa"/>
        </authorList>
    </citation>
    <scope>IDENTIFICATION</scope>
</reference>
<proteinExistence type="predicted"/>
<keyword evidence="3" id="KW-0732">Signal</keyword>
<feature type="region of interest" description="Disordered" evidence="1">
    <location>
        <begin position="1088"/>
        <end position="1125"/>
    </location>
</feature>
<feature type="compositionally biased region" description="Polar residues" evidence="1">
    <location>
        <begin position="1243"/>
        <end position="1252"/>
    </location>
</feature>
<feature type="region of interest" description="Disordered" evidence="1">
    <location>
        <begin position="1243"/>
        <end position="1289"/>
    </location>
</feature>
<feature type="region of interest" description="Disordered" evidence="1">
    <location>
        <begin position="352"/>
        <end position="374"/>
    </location>
</feature>
<organism evidence="4 5">
    <name type="scientific">Varroa destructor</name>
    <name type="common">Honeybee mite</name>
    <dbReference type="NCBI Taxonomy" id="109461"/>
    <lineage>
        <taxon>Eukaryota</taxon>
        <taxon>Metazoa</taxon>
        <taxon>Ecdysozoa</taxon>
        <taxon>Arthropoda</taxon>
        <taxon>Chelicerata</taxon>
        <taxon>Arachnida</taxon>
        <taxon>Acari</taxon>
        <taxon>Parasitiformes</taxon>
        <taxon>Mesostigmata</taxon>
        <taxon>Gamasina</taxon>
        <taxon>Dermanyssoidea</taxon>
        <taxon>Varroidae</taxon>
        <taxon>Varroa</taxon>
    </lineage>
</organism>
<feature type="transmembrane region" description="Helical" evidence="2">
    <location>
        <begin position="1394"/>
        <end position="1416"/>
    </location>
</feature>
<feature type="compositionally biased region" description="Polar residues" evidence="1">
    <location>
        <begin position="1090"/>
        <end position="1102"/>
    </location>
</feature>